<dbReference type="Pfam" id="PF00732">
    <property type="entry name" value="GMC_oxred_N"/>
    <property type="match status" value="1"/>
</dbReference>
<dbReference type="Gene3D" id="3.30.560.10">
    <property type="entry name" value="Glucose Oxidase, domain 3"/>
    <property type="match status" value="1"/>
</dbReference>
<evidence type="ECO:0000259" key="3">
    <source>
        <dbReference type="PROSITE" id="PS00623"/>
    </source>
</evidence>
<feature type="domain" description="Glucose-methanol-choline oxidoreductase N-terminal" evidence="4">
    <location>
        <begin position="241"/>
        <end position="255"/>
    </location>
</feature>
<dbReference type="InterPro" id="IPR036188">
    <property type="entry name" value="FAD/NAD-bd_sf"/>
</dbReference>
<proteinExistence type="inferred from homology"/>
<evidence type="ECO:0000313" key="6">
    <source>
        <dbReference type="Proteomes" id="UP001583177"/>
    </source>
</evidence>
<evidence type="ECO:0000256" key="1">
    <source>
        <dbReference type="ARBA" id="ARBA00010790"/>
    </source>
</evidence>
<keyword evidence="2" id="KW-0274">FAD</keyword>
<comment type="caution">
    <text evidence="5">The sequence shown here is derived from an EMBL/GenBank/DDBJ whole genome shotgun (WGS) entry which is preliminary data.</text>
</comment>
<feature type="domain" description="Glucose-methanol-choline oxidoreductase N-terminal" evidence="3">
    <location>
        <begin position="53"/>
        <end position="76"/>
    </location>
</feature>
<protein>
    <recommendedName>
        <fullName evidence="3 4">Glucose-methanol-choline oxidoreductase N-terminal domain-containing protein</fullName>
    </recommendedName>
</protein>
<dbReference type="SUPFAM" id="SSF51905">
    <property type="entry name" value="FAD/NAD(P)-binding domain"/>
    <property type="match status" value="1"/>
</dbReference>
<dbReference type="Pfam" id="PF05199">
    <property type="entry name" value="GMC_oxred_C"/>
    <property type="match status" value="1"/>
</dbReference>
<evidence type="ECO:0000313" key="5">
    <source>
        <dbReference type="EMBL" id="KAL1853963.1"/>
    </source>
</evidence>
<dbReference type="InterPro" id="IPR000172">
    <property type="entry name" value="GMC_OxRdtase_N"/>
</dbReference>
<dbReference type="PROSITE" id="PS00623">
    <property type="entry name" value="GMC_OXRED_1"/>
    <property type="match status" value="1"/>
</dbReference>
<keyword evidence="6" id="KW-1185">Reference proteome</keyword>
<dbReference type="PROSITE" id="PS00624">
    <property type="entry name" value="GMC_OXRED_2"/>
    <property type="match status" value="1"/>
</dbReference>
<dbReference type="InterPro" id="IPR007867">
    <property type="entry name" value="GMC_OxRtase_C"/>
</dbReference>
<evidence type="ECO:0000256" key="2">
    <source>
        <dbReference type="RuleBase" id="RU003968"/>
    </source>
</evidence>
<dbReference type="PANTHER" id="PTHR11552">
    <property type="entry name" value="GLUCOSE-METHANOL-CHOLINE GMC OXIDOREDUCTASE"/>
    <property type="match status" value="1"/>
</dbReference>
<dbReference type="SUPFAM" id="SSF54373">
    <property type="entry name" value="FAD-linked reductases, C-terminal domain"/>
    <property type="match status" value="1"/>
</dbReference>
<accession>A0ABR3W5X0</accession>
<dbReference type="EMBL" id="JAWRVE010000144">
    <property type="protein sequence ID" value="KAL1853963.1"/>
    <property type="molecule type" value="Genomic_DNA"/>
</dbReference>
<gene>
    <name evidence="5" type="ORF">Daus18300_011630</name>
</gene>
<dbReference type="InterPro" id="IPR012132">
    <property type="entry name" value="GMC_OxRdtase"/>
</dbReference>
<dbReference type="Gene3D" id="3.50.50.60">
    <property type="entry name" value="FAD/NAD(P)-binding domain"/>
    <property type="match status" value="1"/>
</dbReference>
<keyword evidence="2" id="KW-0285">Flavoprotein</keyword>
<dbReference type="Proteomes" id="UP001583177">
    <property type="component" value="Unassembled WGS sequence"/>
</dbReference>
<name>A0ABR3W5X0_9PEZI</name>
<evidence type="ECO:0000259" key="4">
    <source>
        <dbReference type="PROSITE" id="PS00624"/>
    </source>
</evidence>
<reference evidence="5 6" key="1">
    <citation type="journal article" date="2024" name="IMA Fungus">
        <title>IMA Genome - F19 : A genome assembly and annotation guide to empower mycologists, including annotated draft genome sequences of Ceratocystis pirilliformis, Diaporthe australafricana, Fusarium ophioides, Paecilomyces lecythidis, and Sporothrix stenoceras.</title>
        <authorList>
            <person name="Aylward J."/>
            <person name="Wilson A.M."/>
            <person name="Visagie C.M."/>
            <person name="Spraker J."/>
            <person name="Barnes I."/>
            <person name="Buitendag C."/>
            <person name="Ceriani C."/>
            <person name="Del Mar Angel L."/>
            <person name="du Plessis D."/>
            <person name="Fuchs T."/>
            <person name="Gasser K."/>
            <person name="Kramer D."/>
            <person name="Li W."/>
            <person name="Munsamy K."/>
            <person name="Piso A."/>
            <person name="Price J.L."/>
            <person name="Sonnekus B."/>
            <person name="Thomas C."/>
            <person name="van der Nest A."/>
            <person name="van Dijk A."/>
            <person name="van Heerden A."/>
            <person name="van Vuuren N."/>
            <person name="Yilmaz N."/>
            <person name="Duong T.A."/>
            <person name="van der Merwe N.A."/>
            <person name="Wingfield M.J."/>
            <person name="Wingfield B.D."/>
        </authorList>
    </citation>
    <scope>NUCLEOTIDE SEQUENCE [LARGE SCALE GENOMIC DNA]</scope>
    <source>
        <strain evidence="5 6">CMW 18300</strain>
    </source>
</reference>
<sequence length="524" mass="57222">MYRLIEAGPAAPDELNINVPGMFGSTQGGPYDWNLTSTPQPGLGGRVVDLSRGKVLGGSSAMNYMLWNRASAPEYDIWETLGNPDWNWDNMLDAMVKSENFTGIDSPDYGHIGRGTEGPIHNVINRYRTPQVQSWVPTLENLGLSHNLESLGGEPIGTSLQPSSVNPDNYTRSYSANSYIPQAGPNLALLLSTRVAKVNLEVPSKIRSARHSTQDDVVATGVTLQDGTVITAKKEVILSAGSLQSPGILELSGIGNKTVLDAVEIKQVIDLPGVGENLQDHVGLQVTYQLKPGYHSLDEFLYNATYAAEQLALWEQNEVSRYDYTIPNIAFMNWKQLLGDDTAIVDLGHQALDNSTNVIDQAKLSFLQDYAVPQMEMTMGDVTIGPGYPSPGDPLYGSDFVSLLGILMRPFIRGSVHIQSSNISQSPEIDPRYASTAYDLQYLVEAGKFSRKIAQTEPLASFLVGEYSPGLDAVNTDEKWAAYAQEAMITIYHYAGTCAMLPKEDGGVVDPQLRLMGLQRELQD</sequence>
<dbReference type="PIRSF" id="PIRSF000137">
    <property type="entry name" value="Alcohol_oxidase"/>
    <property type="match status" value="1"/>
</dbReference>
<dbReference type="PANTHER" id="PTHR11552:SF115">
    <property type="entry name" value="DEHYDROGENASE XPTC-RELATED"/>
    <property type="match status" value="1"/>
</dbReference>
<comment type="similarity">
    <text evidence="1 2">Belongs to the GMC oxidoreductase family.</text>
</comment>
<organism evidence="5 6">
    <name type="scientific">Diaporthe australafricana</name>
    <dbReference type="NCBI Taxonomy" id="127596"/>
    <lineage>
        <taxon>Eukaryota</taxon>
        <taxon>Fungi</taxon>
        <taxon>Dikarya</taxon>
        <taxon>Ascomycota</taxon>
        <taxon>Pezizomycotina</taxon>
        <taxon>Sordariomycetes</taxon>
        <taxon>Sordariomycetidae</taxon>
        <taxon>Diaporthales</taxon>
        <taxon>Diaporthaceae</taxon>
        <taxon>Diaporthe</taxon>
    </lineage>
</organism>